<reference evidence="3 4" key="1">
    <citation type="journal article" date="2012" name="Science">
        <title>The Paleozoic origin of enzymatic lignin decomposition reconstructed from 31 fungal genomes.</title>
        <authorList>
            <person name="Floudas D."/>
            <person name="Binder M."/>
            <person name="Riley R."/>
            <person name="Barry K."/>
            <person name="Blanchette R.A."/>
            <person name="Henrissat B."/>
            <person name="Martinez A.T."/>
            <person name="Otillar R."/>
            <person name="Spatafora J.W."/>
            <person name="Yadav J.S."/>
            <person name="Aerts A."/>
            <person name="Benoit I."/>
            <person name="Boyd A."/>
            <person name="Carlson A."/>
            <person name="Copeland A."/>
            <person name="Coutinho P.M."/>
            <person name="de Vries R.P."/>
            <person name="Ferreira P."/>
            <person name="Findley K."/>
            <person name="Foster B."/>
            <person name="Gaskell J."/>
            <person name="Glotzer D."/>
            <person name="Gorecki P."/>
            <person name="Heitman J."/>
            <person name="Hesse C."/>
            <person name="Hori C."/>
            <person name="Igarashi K."/>
            <person name="Jurgens J.A."/>
            <person name="Kallen N."/>
            <person name="Kersten P."/>
            <person name="Kohler A."/>
            <person name="Kuees U."/>
            <person name="Kumar T.K.A."/>
            <person name="Kuo A."/>
            <person name="LaButti K."/>
            <person name="Larrondo L.F."/>
            <person name="Lindquist E."/>
            <person name="Ling A."/>
            <person name="Lombard V."/>
            <person name="Lucas S."/>
            <person name="Lundell T."/>
            <person name="Martin R."/>
            <person name="McLaughlin D.J."/>
            <person name="Morgenstern I."/>
            <person name="Morin E."/>
            <person name="Murat C."/>
            <person name="Nagy L.G."/>
            <person name="Nolan M."/>
            <person name="Ohm R.A."/>
            <person name="Patyshakuliyeva A."/>
            <person name="Rokas A."/>
            <person name="Ruiz-Duenas F.J."/>
            <person name="Sabat G."/>
            <person name="Salamov A."/>
            <person name="Samejima M."/>
            <person name="Schmutz J."/>
            <person name="Slot J.C."/>
            <person name="St John F."/>
            <person name="Stenlid J."/>
            <person name="Sun H."/>
            <person name="Sun S."/>
            <person name="Syed K."/>
            <person name="Tsang A."/>
            <person name="Wiebenga A."/>
            <person name="Young D."/>
            <person name="Pisabarro A."/>
            <person name="Eastwood D.C."/>
            <person name="Martin F."/>
            <person name="Cullen D."/>
            <person name="Grigoriev I.V."/>
            <person name="Hibbett D.S."/>
        </authorList>
    </citation>
    <scope>NUCLEOTIDE SEQUENCE</scope>
    <source>
        <strain evidence="4">FP-58527</strain>
    </source>
</reference>
<keyword evidence="4" id="KW-1185">Reference proteome</keyword>
<evidence type="ECO:0000313" key="4">
    <source>
        <dbReference type="Proteomes" id="UP000015241"/>
    </source>
</evidence>
<dbReference type="Proteomes" id="UP000015241">
    <property type="component" value="Unassembled WGS sequence"/>
</dbReference>
<name>S8EGC4_FOMSC</name>
<evidence type="ECO:0000256" key="1">
    <source>
        <dbReference type="SAM" id="MobiDB-lite"/>
    </source>
</evidence>
<dbReference type="OrthoDB" id="3219396at2759"/>
<feature type="compositionally biased region" description="Basic and acidic residues" evidence="1">
    <location>
        <begin position="273"/>
        <end position="288"/>
    </location>
</feature>
<feature type="region of interest" description="Disordered" evidence="1">
    <location>
        <begin position="170"/>
        <end position="302"/>
    </location>
</feature>
<protein>
    <recommendedName>
        <fullName evidence="2">Inhibitor of growth protein N-terminal histone-binding domain-containing protein</fullName>
    </recommendedName>
</protein>
<evidence type="ECO:0000259" key="2">
    <source>
        <dbReference type="SMART" id="SM01408"/>
    </source>
</evidence>
<dbReference type="Gene3D" id="6.10.140.1740">
    <property type="match status" value="1"/>
</dbReference>
<gene>
    <name evidence="3" type="ORF">FOMPIDRAFT_1115987</name>
</gene>
<evidence type="ECO:0000313" key="3">
    <source>
        <dbReference type="EMBL" id="EPT03343.1"/>
    </source>
</evidence>
<proteinExistence type="predicted"/>
<feature type="domain" description="Inhibitor of growth protein N-terminal histone-binding" evidence="2">
    <location>
        <begin position="22"/>
        <end position="125"/>
    </location>
</feature>
<sequence length="532" mass="58988">MSRRAANASAANAMATAHSLAILGEYTHILDSLPLDLSRNFAEFRELDAVLSASMTSLTEKITRLTSMLETNVGSKEERLWLLAEIAEEATRLKLGSEDKIRVACHAADGLRGHKTHMKSLLQHIPDRDFESIDTLCRKTVYPHVMPYSLPSQGGLGEGRRQRRGAYGSLLASSTLDASPQKRKRVAAKDDDSEAVGKTPRKERNVDVTRQRNGPRSKRPDRATSPAESLVSVASHLPPSAQVLSAPNPRQGANSRNGNGTAANKRSRAAQNNEHHASTPVDQSHEPFIHPPSASSAHPSLPHPWYCETCRSKRNGRRNGRVSFLDFPELANLAHASPVLACYAEDPVLQHQRLHIVAPSRVEHSLFGQSSDGIPLRPTVSDLVHRGIMRGLGIERRFRAGMYFYSQHMVAQYEVSLRLQRTHAGNVVESTLRRRSAASKHRVYSARVLPDERAAVSPSLIPAMRMLKWSFQRDRLAKLVKARSEMVRNGGVGAWLEGRGKAVMRRENERVRLALCPGIGGMVRFYEGLSRR</sequence>
<dbReference type="HOGENOM" id="CLU_516906_0_0_1"/>
<dbReference type="CDD" id="cd16859">
    <property type="entry name" value="ING_ING4_5"/>
    <property type="match status" value="1"/>
</dbReference>
<dbReference type="AlphaFoldDB" id="S8EGC4"/>
<dbReference type="Pfam" id="PF12998">
    <property type="entry name" value="ING"/>
    <property type="match status" value="1"/>
</dbReference>
<accession>S8EGC4</accession>
<dbReference type="eggNOG" id="KOG1973">
    <property type="taxonomic scope" value="Eukaryota"/>
</dbReference>
<organism evidence="3 4">
    <name type="scientific">Fomitopsis schrenkii</name>
    <name type="common">Brown rot fungus</name>
    <dbReference type="NCBI Taxonomy" id="2126942"/>
    <lineage>
        <taxon>Eukaryota</taxon>
        <taxon>Fungi</taxon>
        <taxon>Dikarya</taxon>
        <taxon>Basidiomycota</taxon>
        <taxon>Agaricomycotina</taxon>
        <taxon>Agaricomycetes</taxon>
        <taxon>Polyporales</taxon>
        <taxon>Fomitopsis</taxon>
    </lineage>
</organism>
<dbReference type="STRING" id="743788.S8EGC4"/>
<dbReference type="InterPro" id="IPR024610">
    <property type="entry name" value="ING_N_histone-binding"/>
</dbReference>
<dbReference type="InParanoid" id="S8EGC4"/>
<dbReference type="SMART" id="SM01408">
    <property type="entry name" value="ING"/>
    <property type="match status" value="1"/>
</dbReference>
<feature type="compositionally biased region" description="Basic and acidic residues" evidence="1">
    <location>
        <begin position="200"/>
        <end position="210"/>
    </location>
</feature>
<dbReference type="EMBL" id="KE504130">
    <property type="protein sequence ID" value="EPT03343.1"/>
    <property type="molecule type" value="Genomic_DNA"/>
</dbReference>
<feature type="compositionally biased region" description="Low complexity" evidence="1">
    <location>
        <begin position="291"/>
        <end position="302"/>
    </location>
</feature>
<feature type="compositionally biased region" description="Polar residues" evidence="1">
    <location>
        <begin position="251"/>
        <end position="272"/>
    </location>
</feature>